<dbReference type="EMBL" id="AVPG01000028">
    <property type="protein sequence ID" value="KGX84985.1"/>
    <property type="molecule type" value="Genomic_DNA"/>
</dbReference>
<dbReference type="Proteomes" id="UP000030401">
    <property type="component" value="Unassembled WGS sequence"/>
</dbReference>
<name>A0A0A5G1Q5_9BACI</name>
<gene>
    <name evidence="1" type="ORF">N784_11460</name>
</gene>
<dbReference type="SUPFAM" id="SSF54285">
    <property type="entry name" value="MoaD/ThiS"/>
    <property type="match status" value="1"/>
</dbReference>
<dbReference type="RefSeq" id="WP_036835875.1">
    <property type="nucleotide sequence ID" value="NZ_AVPG01000028.1"/>
</dbReference>
<dbReference type="PANTHER" id="PTHR34472:SF1">
    <property type="entry name" value="SULFUR CARRIER PROTEIN THIS"/>
    <property type="match status" value="1"/>
</dbReference>
<dbReference type="InterPro" id="IPR012675">
    <property type="entry name" value="Beta-grasp_dom_sf"/>
</dbReference>
<proteinExistence type="predicted"/>
<evidence type="ECO:0000313" key="2">
    <source>
        <dbReference type="Proteomes" id="UP000030401"/>
    </source>
</evidence>
<evidence type="ECO:0000313" key="1">
    <source>
        <dbReference type="EMBL" id="KGX84985.1"/>
    </source>
</evidence>
<evidence type="ECO:0008006" key="3">
    <source>
        <dbReference type="Google" id="ProtNLM"/>
    </source>
</evidence>
<accession>A0A0A5G1Q5</accession>
<dbReference type="InterPro" id="IPR003749">
    <property type="entry name" value="ThiS/MoaD-like"/>
</dbReference>
<comment type="caution">
    <text evidence="1">The sequence shown here is derived from an EMBL/GenBank/DDBJ whole genome shotgun (WGS) entry which is preliminary data.</text>
</comment>
<dbReference type="CDD" id="cd00565">
    <property type="entry name" value="Ubl_ThiS"/>
    <property type="match status" value="1"/>
</dbReference>
<dbReference type="InterPro" id="IPR010035">
    <property type="entry name" value="Thi_S"/>
</dbReference>
<protein>
    <recommendedName>
        <fullName evidence="3">Sulfur carrier protein ThiS</fullName>
    </recommendedName>
</protein>
<reference evidence="1 2" key="1">
    <citation type="submission" date="2013-08" db="EMBL/GenBank/DDBJ databases">
        <authorList>
            <person name="Huang J."/>
            <person name="Wang G."/>
        </authorList>
    </citation>
    <scope>NUCLEOTIDE SEQUENCE [LARGE SCALE GENOMIC DNA]</scope>
    <source>
        <strain evidence="1 2">JSM 072002</strain>
    </source>
</reference>
<dbReference type="eggNOG" id="COG2104">
    <property type="taxonomic scope" value="Bacteria"/>
</dbReference>
<dbReference type="AlphaFoldDB" id="A0A0A5G1Q5"/>
<sequence>MMIHVNGCQTNVPSDVRTMEQLMHYYELQAKSMIVELNKAIVNKDKYASTSLQNGDCIEFVHFVGGG</sequence>
<dbReference type="Gene3D" id="3.10.20.30">
    <property type="match status" value="1"/>
</dbReference>
<dbReference type="PANTHER" id="PTHR34472">
    <property type="entry name" value="SULFUR CARRIER PROTEIN THIS"/>
    <property type="match status" value="1"/>
</dbReference>
<dbReference type="NCBIfam" id="TIGR01683">
    <property type="entry name" value="thiS"/>
    <property type="match status" value="1"/>
</dbReference>
<keyword evidence="2" id="KW-1185">Reference proteome</keyword>
<organism evidence="1 2">
    <name type="scientific">Pontibacillus litoralis JSM 072002</name>
    <dbReference type="NCBI Taxonomy" id="1385512"/>
    <lineage>
        <taxon>Bacteria</taxon>
        <taxon>Bacillati</taxon>
        <taxon>Bacillota</taxon>
        <taxon>Bacilli</taxon>
        <taxon>Bacillales</taxon>
        <taxon>Bacillaceae</taxon>
        <taxon>Pontibacillus</taxon>
    </lineage>
</organism>
<dbReference type="InterPro" id="IPR016155">
    <property type="entry name" value="Mopterin_synth/thiamin_S_b"/>
</dbReference>
<dbReference type="Pfam" id="PF02597">
    <property type="entry name" value="ThiS"/>
    <property type="match status" value="1"/>
</dbReference>
<dbReference type="OrthoDB" id="9798559at2"/>
<dbReference type="STRING" id="1385512.N784_11460"/>